<accession>A0A2Z4AQ81</accession>
<dbReference type="NCBIfam" id="TIGR00090">
    <property type="entry name" value="rsfS_iojap_ybeB"/>
    <property type="match status" value="1"/>
</dbReference>
<organism evidence="3 4">
    <name type="scientific">Candidatus Moanibacter tarae</name>
    <dbReference type="NCBI Taxonomy" id="2200854"/>
    <lineage>
        <taxon>Bacteria</taxon>
        <taxon>Pseudomonadati</taxon>
        <taxon>Verrucomicrobiota</taxon>
        <taxon>Opitutia</taxon>
        <taxon>Puniceicoccales</taxon>
        <taxon>Puniceicoccales incertae sedis</taxon>
        <taxon>Candidatus Moanibacter</taxon>
    </lineage>
</organism>
<dbReference type="InterPro" id="IPR004394">
    <property type="entry name" value="Iojap/RsfS/C7orf30"/>
</dbReference>
<dbReference type="PANTHER" id="PTHR21043:SF0">
    <property type="entry name" value="MITOCHONDRIAL ASSEMBLY OF RIBOSOMAL LARGE SUBUNIT PROTEIN 1"/>
    <property type="match status" value="1"/>
</dbReference>
<comment type="subcellular location">
    <subcellularLocation>
        <location evidence="2">Cytoplasm</location>
    </subcellularLocation>
</comment>
<name>A0A2Z4AQ81_9BACT</name>
<dbReference type="EMBL" id="CP029803">
    <property type="protein sequence ID" value="AWT60012.1"/>
    <property type="molecule type" value="Genomic_DNA"/>
</dbReference>
<reference evidence="3 4" key="1">
    <citation type="submission" date="2018-06" db="EMBL/GenBank/DDBJ databases">
        <title>Draft Genome Sequence of a Novel Marine Bacterium Related to the Verrucomicrobia.</title>
        <authorList>
            <person name="Vosseberg J."/>
            <person name="Martijn J."/>
            <person name="Ettema T.J.G."/>
        </authorList>
    </citation>
    <scope>NUCLEOTIDE SEQUENCE [LARGE SCALE GENOMIC DNA]</scope>
    <source>
        <strain evidence="3">TARA_B100001123</strain>
    </source>
</reference>
<dbReference type="AlphaFoldDB" id="A0A2Z4AQ81"/>
<sequence length="125" mass="14018">MAYSDQQELALQQIKKCCDSLEDRKAEAILVLDLKGISSVADYFVIATGNSVPQLRAMRDGVVSGLKDIGVIVSCVESEPQSGWIVIDVFDIILHLFLPEQRDYYSLEALWRDAKIVTQEVRTEV</sequence>
<dbReference type="Pfam" id="PF02410">
    <property type="entry name" value="RsfS"/>
    <property type="match status" value="1"/>
</dbReference>
<protein>
    <recommendedName>
        <fullName evidence="2">Ribosomal silencing factor RsfS</fullName>
    </recommendedName>
</protein>
<evidence type="ECO:0000313" key="3">
    <source>
        <dbReference type="EMBL" id="AWT60012.1"/>
    </source>
</evidence>
<dbReference type="GO" id="GO:0017148">
    <property type="term" value="P:negative regulation of translation"/>
    <property type="evidence" value="ECO:0007669"/>
    <property type="project" value="UniProtKB-UniRule"/>
</dbReference>
<dbReference type="KEGG" id="mtar:DF168_01211"/>
<dbReference type="GO" id="GO:0043023">
    <property type="term" value="F:ribosomal large subunit binding"/>
    <property type="evidence" value="ECO:0007669"/>
    <property type="project" value="TreeGrafter"/>
</dbReference>
<dbReference type="PANTHER" id="PTHR21043">
    <property type="entry name" value="IOJAP SUPERFAMILY ORTHOLOG"/>
    <property type="match status" value="1"/>
</dbReference>
<evidence type="ECO:0000256" key="2">
    <source>
        <dbReference type="HAMAP-Rule" id="MF_01477"/>
    </source>
</evidence>
<comment type="function">
    <text evidence="2">Functions as a ribosomal silencing factor. Interacts with ribosomal protein uL14 (rplN), blocking formation of intersubunit bridge B8. Prevents association of the 30S and 50S ribosomal subunits and the formation of functional ribosomes, thus repressing translation.</text>
</comment>
<comment type="subunit">
    <text evidence="2">Interacts with ribosomal protein uL14 (rplN).</text>
</comment>
<dbReference type="Proteomes" id="UP000247465">
    <property type="component" value="Chromosome"/>
</dbReference>
<dbReference type="SUPFAM" id="SSF81301">
    <property type="entry name" value="Nucleotidyltransferase"/>
    <property type="match status" value="1"/>
</dbReference>
<evidence type="ECO:0000256" key="1">
    <source>
        <dbReference type="ARBA" id="ARBA00010574"/>
    </source>
</evidence>
<proteinExistence type="inferred from homology"/>
<keyword evidence="2" id="KW-0963">Cytoplasm</keyword>
<dbReference type="GO" id="GO:0090071">
    <property type="term" value="P:negative regulation of ribosome biogenesis"/>
    <property type="evidence" value="ECO:0007669"/>
    <property type="project" value="UniProtKB-UniRule"/>
</dbReference>
<dbReference type="Gene3D" id="3.30.460.10">
    <property type="entry name" value="Beta Polymerase, domain 2"/>
    <property type="match status" value="1"/>
</dbReference>
<dbReference type="HAMAP" id="MF_01477">
    <property type="entry name" value="Iojap_RsfS"/>
    <property type="match status" value="1"/>
</dbReference>
<evidence type="ECO:0000313" key="4">
    <source>
        <dbReference type="Proteomes" id="UP000247465"/>
    </source>
</evidence>
<gene>
    <name evidence="2 3" type="primary">rsfS</name>
    <name evidence="3" type="ORF">DF168_01211</name>
</gene>
<dbReference type="GO" id="GO:0005737">
    <property type="term" value="C:cytoplasm"/>
    <property type="evidence" value="ECO:0007669"/>
    <property type="project" value="UniProtKB-SubCell"/>
</dbReference>
<dbReference type="InterPro" id="IPR043519">
    <property type="entry name" value="NT_sf"/>
</dbReference>
<keyword evidence="2" id="KW-0678">Repressor</keyword>
<comment type="similarity">
    <text evidence="1 2">Belongs to the Iojap/RsfS family.</text>
</comment>
<keyword evidence="2" id="KW-0810">Translation regulation</keyword>
<dbReference type="GO" id="GO:0042256">
    <property type="term" value="P:cytosolic ribosome assembly"/>
    <property type="evidence" value="ECO:0007669"/>
    <property type="project" value="UniProtKB-UniRule"/>
</dbReference>